<dbReference type="Pfam" id="PF14321">
    <property type="entry name" value="DUF4382"/>
    <property type="match status" value="1"/>
</dbReference>
<feature type="domain" description="DUF4382" evidence="1">
    <location>
        <begin position="23"/>
        <end position="166"/>
    </location>
</feature>
<dbReference type="EMBL" id="JH594606">
    <property type="protein sequence ID" value="EHQ02802.1"/>
    <property type="molecule type" value="Genomic_DNA"/>
</dbReference>
<gene>
    <name evidence="3" type="ORF">Gilli_2169</name>
</gene>
<dbReference type="Gene3D" id="2.60.40.1120">
    <property type="entry name" value="Carboxypeptidase-like, regulatory domain"/>
    <property type="match status" value="1"/>
</dbReference>
<evidence type="ECO:0000259" key="1">
    <source>
        <dbReference type="Pfam" id="PF14321"/>
    </source>
</evidence>
<name>H2BUV4_GILLR</name>
<dbReference type="AlphaFoldDB" id="H2BUV4"/>
<dbReference type="Pfam" id="PF14686">
    <property type="entry name" value="fn3_3"/>
    <property type="match status" value="1"/>
</dbReference>
<dbReference type="HOGENOM" id="CLU_060074_0_0_10"/>
<organism evidence="3 4">
    <name type="scientific">Gillisia limnaea (strain DSM 15749 / LMG 21470 / R-8282)</name>
    <dbReference type="NCBI Taxonomy" id="865937"/>
    <lineage>
        <taxon>Bacteria</taxon>
        <taxon>Pseudomonadati</taxon>
        <taxon>Bacteroidota</taxon>
        <taxon>Flavobacteriia</taxon>
        <taxon>Flavobacteriales</taxon>
        <taxon>Flavobacteriaceae</taxon>
        <taxon>Gillisia</taxon>
    </lineage>
</organism>
<dbReference type="InterPro" id="IPR025491">
    <property type="entry name" value="DUF4382"/>
</dbReference>
<sequence>MLIVAMAVTMFYSCDDDSDAEGKARVKVSMTDAPGDYKNVFIDVQDVKVKSNISADEEGWVSLSGVEPRIYDLLELTGGVTQLLANSELETGTLGQIRVILGPDNTLVLNDGSEVPLSTPSAQQSGLKLQVNQELQAGMEYEYLLDFDVDQSIVRSGNSGGYILKPVIRLVNLESTGTIEGEVQPSLSQSVVKAANANHNITAYAATDGKFSLNGVPPGTYQVTVTPAIASGLEVKVINNVQVSSGASVDLDVIFLNEL</sequence>
<accession>H2BUV4</accession>
<dbReference type="GO" id="GO:0030246">
    <property type="term" value="F:carbohydrate binding"/>
    <property type="evidence" value="ECO:0007669"/>
    <property type="project" value="InterPro"/>
</dbReference>
<dbReference type="InterPro" id="IPR013784">
    <property type="entry name" value="Carb-bd-like_fold"/>
</dbReference>
<evidence type="ECO:0000313" key="4">
    <source>
        <dbReference type="Proteomes" id="UP000003844"/>
    </source>
</evidence>
<dbReference type="InterPro" id="IPR029413">
    <property type="entry name" value="RG-lyase_II"/>
</dbReference>
<evidence type="ECO:0000313" key="3">
    <source>
        <dbReference type="EMBL" id="EHQ02802.1"/>
    </source>
</evidence>
<proteinExistence type="predicted"/>
<dbReference type="Proteomes" id="UP000003844">
    <property type="component" value="Unassembled WGS sequence"/>
</dbReference>
<evidence type="ECO:0000259" key="2">
    <source>
        <dbReference type="Pfam" id="PF14686"/>
    </source>
</evidence>
<protein>
    <submittedName>
        <fullName evidence="3">Starch-binding domain-like protein</fullName>
    </submittedName>
</protein>
<keyword evidence="4" id="KW-1185">Reference proteome</keyword>
<dbReference type="SUPFAM" id="SSF49452">
    <property type="entry name" value="Starch-binding domain-like"/>
    <property type="match status" value="1"/>
</dbReference>
<dbReference type="STRING" id="865937.Gilli_2169"/>
<feature type="domain" description="Rhamnogalacturonan lyase" evidence="2">
    <location>
        <begin position="186"/>
        <end position="250"/>
    </location>
</feature>
<reference evidence="4" key="1">
    <citation type="journal article" date="2012" name="Stand. Genomic Sci.">
        <title>Genome sequence of the Antarctic rhodopsins-containing flavobacterium Gillisia limnaea type strain (R-8282(T)).</title>
        <authorList>
            <person name="Riedel T."/>
            <person name="Held B."/>
            <person name="Nolan M."/>
            <person name="Lucas S."/>
            <person name="Lapidus A."/>
            <person name="Tice H."/>
            <person name="Del Rio T.G."/>
            <person name="Cheng J.F."/>
            <person name="Han C."/>
            <person name="Tapia R."/>
            <person name="Goodwin L.A."/>
            <person name="Pitluck S."/>
            <person name="Liolios K."/>
            <person name="Mavromatis K."/>
            <person name="Pagani I."/>
            <person name="Ivanova N."/>
            <person name="Mikhailova N."/>
            <person name="Pati A."/>
            <person name="Chen A."/>
            <person name="Palaniappan K."/>
            <person name="Land M."/>
            <person name="Rohde M."/>
            <person name="Tindall B.J."/>
            <person name="Detter J.C."/>
            <person name="Goker M."/>
            <person name="Bristow J."/>
            <person name="Eisen J.A."/>
            <person name="Markowitz V."/>
            <person name="Hugenholtz P."/>
            <person name="Kyrpides N.C."/>
            <person name="Klenk H.P."/>
            <person name="Woyke T."/>
        </authorList>
    </citation>
    <scope>NUCLEOTIDE SEQUENCE [LARGE SCALE GENOMIC DNA]</scope>
    <source>
        <strain evidence="4">DSM 15749 / LMG 21470 / R-8282</strain>
    </source>
</reference>
<dbReference type="eggNOG" id="ENOG50309D6">
    <property type="taxonomic scope" value="Bacteria"/>
</dbReference>